<protein>
    <submittedName>
        <fullName evidence="3">Uncharacterized protein</fullName>
    </submittedName>
</protein>
<dbReference type="EMBL" id="CM029041">
    <property type="protein sequence ID" value="KAG2626574.1"/>
    <property type="molecule type" value="Genomic_DNA"/>
</dbReference>
<keyword evidence="2" id="KW-0472">Membrane</keyword>
<evidence type="ECO:0000256" key="1">
    <source>
        <dbReference type="SAM" id="MobiDB-lite"/>
    </source>
</evidence>
<accession>A0A8T0UZP1</accession>
<evidence type="ECO:0000256" key="2">
    <source>
        <dbReference type="SAM" id="Phobius"/>
    </source>
</evidence>
<dbReference type="Proteomes" id="UP000823388">
    <property type="component" value="Chromosome 3K"/>
</dbReference>
<gene>
    <name evidence="3" type="ORF">PVAP13_3KG370527</name>
</gene>
<evidence type="ECO:0000313" key="3">
    <source>
        <dbReference type="EMBL" id="KAG2626574.1"/>
    </source>
</evidence>
<keyword evidence="2" id="KW-0812">Transmembrane</keyword>
<name>A0A8T0UZP1_PANVG</name>
<proteinExistence type="predicted"/>
<organism evidence="3 4">
    <name type="scientific">Panicum virgatum</name>
    <name type="common">Blackwell switchgrass</name>
    <dbReference type="NCBI Taxonomy" id="38727"/>
    <lineage>
        <taxon>Eukaryota</taxon>
        <taxon>Viridiplantae</taxon>
        <taxon>Streptophyta</taxon>
        <taxon>Embryophyta</taxon>
        <taxon>Tracheophyta</taxon>
        <taxon>Spermatophyta</taxon>
        <taxon>Magnoliopsida</taxon>
        <taxon>Liliopsida</taxon>
        <taxon>Poales</taxon>
        <taxon>Poaceae</taxon>
        <taxon>PACMAD clade</taxon>
        <taxon>Panicoideae</taxon>
        <taxon>Panicodae</taxon>
        <taxon>Paniceae</taxon>
        <taxon>Panicinae</taxon>
        <taxon>Panicum</taxon>
        <taxon>Panicum sect. Hiantes</taxon>
    </lineage>
</organism>
<comment type="caution">
    <text evidence="3">The sequence shown here is derived from an EMBL/GenBank/DDBJ whole genome shotgun (WGS) entry which is preliminary data.</text>
</comment>
<evidence type="ECO:0000313" key="4">
    <source>
        <dbReference type="Proteomes" id="UP000823388"/>
    </source>
</evidence>
<keyword evidence="2" id="KW-1133">Transmembrane helix</keyword>
<keyword evidence="4" id="KW-1185">Reference proteome</keyword>
<dbReference type="AlphaFoldDB" id="A0A8T0UZP1"/>
<feature type="region of interest" description="Disordered" evidence="1">
    <location>
        <begin position="1"/>
        <end position="20"/>
    </location>
</feature>
<feature type="transmembrane region" description="Helical" evidence="2">
    <location>
        <begin position="58"/>
        <end position="78"/>
    </location>
</feature>
<sequence>MTPQHAHPPRDTDMRHEHGGPVLAVRSQESSTLLSQRRAVAALRGTGGSPGMARRASLLIRGCGAGGGFGTYICIGWLSELPSSSPTGSASSLLFWCAFN</sequence>
<feature type="compositionally biased region" description="Basic and acidic residues" evidence="1">
    <location>
        <begin position="8"/>
        <end position="19"/>
    </location>
</feature>
<reference evidence="3" key="1">
    <citation type="submission" date="2020-05" db="EMBL/GenBank/DDBJ databases">
        <title>WGS assembly of Panicum virgatum.</title>
        <authorList>
            <person name="Lovell J.T."/>
            <person name="Jenkins J."/>
            <person name="Shu S."/>
            <person name="Juenger T.E."/>
            <person name="Schmutz J."/>
        </authorList>
    </citation>
    <scope>NUCLEOTIDE SEQUENCE</scope>
    <source>
        <strain evidence="3">AP13</strain>
    </source>
</reference>